<dbReference type="Pfam" id="PF01646">
    <property type="entry name" value="Herpes_UL24"/>
    <property type="match status" value="1"/>
</dbReference>
<feature type="compositionally biased region" description="Basic residues" evidence="1">
    <location>
        <begin position="232"/>
        <end position="250"/>
    </location>
</feature>
<proteinExistence type="predicted"/>
<reference evidence="2 5" key="8">
    <citation type="journal article" date="2009" name="Vet. Microbiol.">
        <title>Ovine herpesvirus 2 structural proteins in epithelial cells and M-cells of the appendix in rabbits with malignant catarrhal fever.</title>
        <authorList>
            <person name="Meier-Trummer C.S."/>
            <person name="Tobler K."/>
            <person name="Hilbe M."/>
            <person name="Stewart J.P."/>
            <person name="Hart J."/>
            <person name="Campbell I."/>
            <person name="Haig D.M."/>
            <person name="Glauser D.L."/>
            <person name="Ehrensperger F."/>
            <person name="Ackermann M."/>
        </authorList>
    </citation>
    <scope>NUCLEOTIDE SEQUENCE [LARGE SCALE GENOMIC DNA]</scope>
    <source>
        <strain evidence="2">BJ1035</strain>
    </source>
</reference>
<reference evidence="5" key="6">
    <citation type="journal article" date="2002" name="J. Gen. Virol.">
        <title>Ovine herpesvirus 2 lytic cycle replication and capsid production.</title>
        <authorList>
            <person name="Rosbottom J."/>
            <person name="Dalziel R.G."/>
            <person name="Reid H.W."/>
            <person name="Stewart J.P."/>
        </authorList>
    </citation>
    <scope>NUCLEOTIDE SEQUENCE [LARGE SCALE GENOMIC DNA]</scope>
</reference>
<reference evidence="5" key="4">
    <citation type="journal article" date="2001" name="Virus Res.">
        <title>Detection and multigenic characterization of a novel gammaherpesvirus in goats.</title>
        <authorList>
            <person name="Chmielewicz B."/>
            <person name="Goltz M."/>
            <person name="Ehlers B."/>
        </authorList>
    </citation>
    <scope>NUCLEOTIDE SEQUENCE [LARGE SCALE GENOMIC DNA]</scope>
</reference>
<keyword evidence="5" id="KW-1185">Reference proteome</keyword>
<reference evidence="2" key="10">
    <citation type="submission" date="2010-03" db="EMBL/GenBank/DDBJ databases">
        <title>Ovine Herpesvirus 2 Lytic Cycle Replication and Particle Production.</title>
        <authorList>
            <person name="Stewart J.P."/>
            <person name="Rosbottom J."/>
        </authorList>
    </citation>
    <scope>NUCLEOTIDE SEQUENCE</scope>
    <source>
        <strain evidence="2">BJ1035</strain>
    </source>
</reference>
<protein>
    <submittedName>
        <fullName evidence="2">ORF20</fullName>
    </submittedName>
</protein>
<reference evidence="3 4" key="7">
    <citation type="journal article" date="2007" name="J. Gen. Virol.">
        <title>Comparison of ovine herpesvirus 2 genomes isolated from domestic sheep (Ovis aries) and a clinically affected cow (Bos bovis).</title>
        <authorList>
            <person name="Taus N.S."/>
            <person name="Herndon D.R."/>
            <person name="Traul D.L."/>
            <person name="Stewart J.P."/>
            <person name="Ackermann M."/>
            <person name="Li H."/>
            <person name="Knowles D.P."/>
            <person name="Lewis G.S."/>
            <person name="Brayton K.A."/>
        </authorList>
    </citation>
    <scope>NUCLEOTIDE SEQUENCE [LARGE SCALE GENOMIC DNA]</scope>
</reference>
<reference evidence="5" key="3">
    <citation type="journal article" date="2001" name="J. Gen. Virol.">
        <title>Ovine herpesvirus-2 glycoprotein B sequences from tissues of ruminant malignant catarrhal fever cases and healthy sheep are highly conserved.</title>
        <authorList>
            <person name="Dunowska M."/>
            <person name="Letchworth G.J."/>
            <person name="Collins J.K."/>
            <person name="DeMartini J.C."/>
        </authorList>
    </citation>
    <scope>NUCLEOTIDE SEQUENCE [LARGE SCALE GENOMIC DNA]</scope>
</reference>
<reference evidence="5" key="1">
    <citation type="journal article" date="1993" name="Arch. Virol.">
        <title>PCR detection of the sheep-associated agent of malignant catarrhal fever.</title>
        <authorList>
            <person name="Baxter S.I."/>
            <person name="Pow I."/>
            <person name="Bridgen A."/>
            <person name="Reid H.W."/>
        </authorList>
    </citation>
    <scope>NUCLEOTIDE SEQUENCE [LARGE SCALE GENOMIC DNA]</scope>
</reference>
<dbReference type="OrthoDB" id="20832at10239"/>
<reference evidence="5" key="2">
    <citation type="journal article" date="1998" name="J. Virol.">
        <title>Detection of a novel bovine lymphotropic herpesvirus.</title>
        <authorList>
            <person name="Rovnak J."/>
            <person name="Quackenbush S.L."/>
            <person name="Reyes R.A."/>
            <person name="Baines J.D."/>
            <person name="Parrish C.R."/>
            <person name="Casey J.W."/>
        </authorList>
    </citation>
    <scope>NUCLEOTIDE SEQUENCE [LARGE SCALE GENOMIC DNA]</scope>
</reference>
<reference evidence="2" key="11">
    <citation type="submission" date="2010-03" db="EMBL/GenBank/DDBJ databases">
        <title>Primary structure of the Ovine herpesvirus 2 genome.</title>
        <authorList>
            <person name="Stewart J.P."/>
            <person name="Rosbottom J."/>
            <person name="Jayawardane G."/>
            <person name="Reid H."/>
            <person name="Ackermann M."/>
        </authorList>
    </citation>
    <scope>NUCLEOTIDE SEQUENCE</scope>
    <source>
        <strain evidence="2">BJ1035</strain>
    </source>
</reference>
<accession>Q2VSM0</accession>
<reference evidence="2" key="9">
    <citation type="submission" date="2010-03" db="EMBL/GenBank/DDBJ databases">
        <title>Ovine herpesvirus 2 contains a functional spliced IL-10.</title>
        <authorList>
            <person name="Stewart J.P."/>
            <person name="Rosbottom J."/>
            <person name="Haig D.M."/>
            <person name="Ackermann M."/>
        </authorList>
    </citation>
    <scope>NUCLEOTIDE SEQUENCE</scope>
    <source>
        <strain evidence="2">BJ1035</strain>
    </source>
</reference>
<organism evidence="2 5">
    <name type="scientific">Ovine gammaherpesvirus 2</name>
    <dbReference type="NCBI Taxonomy" id="10398"/>
    <lineage>
        <taxon>Viruses</taxon>
        <taxon>Duplodnaviria</taxon>
        <taxon>Heunggongvirae</taxon>
        <taxon>Peploviricota</taxon>
        <taxon>Herviviricetes</taxon>
        <taxon>Herpesvirales</taxon>
        <taxon>Orthoherpesviridae</taxon>
        <taxon>Gammaherpesvirinae</taxon>
        <taxon>Macavirus</taxon>
        <taxon>Macavirus ovinegamma2</taxon>
    </lineage>
</organism>
<dbReference type="KEGG" id="vg:26683997"/>
<dbReference type="InterPro" id="IPR002580">
    <property type="entry name" value="Herpes_UL24"/>
</dbReference>
<evidence type="ECO:0000313" key="5">
    <source>
        <dbReference type="Proteomes" id="UP000153759"/>
    </source>
</evidence>
<dbReference type="EMBL" id="AY839756">
    <property type="protein sequence ID" value="AAX58056.1"/>
    <property type="molecule type" value="Genomic_DNA"/>
</dbReference>
<dbReference type="Proteomes" id="UP000153759">
    <property type="component" value="Segment"/>
</dbReference>
<dbReference type="EMBL" id="DQ198083">
    <property type="protein sequence ID" value="ABB22238.1"/>
    <property type="molecule type" value="Genomic_DNA"/>
</dbReference>
<evidence type="ECO:0000313" key="4">
    <source>
        <dbReference type="Proteomes" id="UP000152762"/>
    </source>
</evidence>
<name>Q2VSM0_9GAMA</name>
<dbReference type="Proteomes" id="UP000152762">
    <property type="component" value="Segment"/>
</dbReference>
<dbReference type="RefSeq" id="YP_438144.1">
    <property type="nucleotide sequence ID" value="NC_007646.1"/>
</dbReference>
<evidence type="ECO:0000256" key="1">
    <source>
        <dbReference type="SAM" id="MobiDB-lite"/>
    </source>
</evidence>
<evidence type="ECO:0000313" key="3">
    <source>
        <dbReference type="EMBL" id="ABB22238.1"/>
    </source>
</evidence>
<sequence length="250" mass="28171">MFQSILSQRPICALSSLPAKRKVAGLNAHRKVYKQLMLYTSFGKVNKFLGLQHICPKKVKYKLFFEVSLGPRIADIIVLASQGEQRMCYIIELKTCLGAHFVPNPIKLAQRSQGLCQLHDSTKYLCNNAPRGEERWVVQAHLLFKSQVSLKTLHSEHPTFPFALIQSKEEALSAFLRLREDAEFKQVLRQGCPPAEVAKGMRLLGPKPQERARYKPPKVPRAQAQRLALPKARGRKQNASHKKGAVKNGA</sequence>
<reference evidence="5" key="5">
    <citation type="journal article" date="2002" name="J. Gen. Virol.">
        <title>Isolation and expression of three open reading frames from ovine herpesvirus-2.</title>
        <authorList>
            <person name="Coulter L.J."/>
            <person name="Reid H.W."/>
        </authorList>
    </citation>
    <scope>NUCLEOTIDE SEQUENCE [LARGE SCALE GENOMIC DNA]</scope>
</reference>
<feature type="region of interest" description="Disordered" evidence="1">
    <location>
        <begin position="203"/>
        <end position="250"/>
    </location>
</feature>
<gene>
    <name evidence="3" type="ORF">OvHV-2gp18</name>
</gene>
<evidence type="ECO:0000313" key="2">
    <source>
        <dbReference type="EMBL" id="AAX58056.1"/>
    </source>
</evidence>